<keyword evidence="3" id="KW-1185">Reference proteome</keyword>
<reference evidence="2 3" key="1">
    <citation type="submission" date="2015-09" db="EMBL/GenBank/DDBJ databases">
        <title>Trachymyrmex zeteki WGS genome.</title>
        <authorList>
            <person name="Nygaard S."/>
            <person name="Hu H."/>
            <person name="Boomsma J."/>
            <person name="Zhang G."/>
        </authorList>
    </citation>
    <scope>NUCLEOTIDE SEQUENCE [LARGE SCALE GENOMIC DNA]</scope>
    <source>
        <strain evidence="2">Tzet28-1</strain>
        <tissue evidence="2">Whole body</tissue>
    </source>
</reference>
<organism evidence="2 3">
    <name type="scientific">Mycetomoellerius zeteki</name>
    <dbReference type="NCBI Taxonomy" id="64791"/>
    <lineage>
        <taxon>Eukaryota</taxon>
        <taxon>Metazoa</taxon>
        <taxon>Ecdysozoa</taxon>
        <taxon>Arthropoda</taxon>
        <taxon>Hexapoda</taxon>
        <taxon>Insecta</taxon>
        <taxon>Pterygota</taxon>
        <taxon>Neoptera</taxon>
        <taxon>Endopterygota</taxon>
        <taxon>Hymenoptera</taxon>
        <taxon>Apocrita</taxon>
        <taxon>Aculeata</taxon>
        <taxon>Formicoidea</taxon>
        <taxon>Formicidae</taxon>
        <taxon>Myrmicinae</taxon>
        <taxon>Mycetomoellerius</taxon>
    </lineage>
</organism>
<evidence type="ECO:0000313" key="2">
    <source>
        <dbReference type="EMBL" id="KYQ48112.1"/>
    </source>
</evidence>
<dbReference type="EMBL" id="KQ983031">
    <property type="protein sequence ID" value="KYQ48112.1"/>
    <property type="molecule type" value="Genomic_DNA"/>
</dbReference>
<evidence type="ECO:0000256" key="1">
    <source>
        <dbReference type="SAM" id="MobiDB-lite"/>
    </source>
</evidence>
<dbReference type="AlphaFoldDB" id="A0A151WJS8"/>
<dbReference type="Proteomes" id="UP000075809">
    <property type="component" value="Unassembled WGS sequence"/>
</dbReference>
<gene>
    <name evidence="2" type="ORF">ALC60_12824</name>
</gene>
<feature type="region of interest" description="Disordered" evidence="1">
    <location>
        <begin position="169"/>
        <end position="188"/>
    </location>
</feature>
<protein>
    <submittedName>
        <fullName evidence="2">Uncharacterized protein</fullName>
    </submittedName>
</protein>
<sequence>MNGQRQELVSLVTVPANGRSCDGEGTGFRIENEIVDTPKFRGDHRYLSVGFRGSDMASSRLIEAVKRQMGQKLPLGTPSSMRAVQLFHIGNRKLSVLSNPFESTARELFPCMYGERMRVSRANAQRDVLRNGEESNRISGYALRVFRKLKFANGGLILIDRGTQSSQKVKDLGLSSNSRQAPPAPRDSIAKRCELKLPARRLSRDTRESPVTSHVHWRIRIC</sequence>
<evidence type="ECO:0000313" key="3">
    <source>
        <dbReference type="Proteomes" id="UP000075809"/>
    </source>
</evidence>
<accession>A0A151WJS8</accession>
<proteinExistence type="predicted"/>
<name>A0A151WJS8_9HYME</name>